<comment type="caution">
    <text evidence="1">The sequence shown here is derived from an EMBL/GenBank/DDBJ whole genome shotgun (WGS) entry which is preliminary data.</text>
</comment>
<organism evidence="1">
    <name type="scientific">marine sediment metagenome</name>
    <dbReference type="NCBI Taxonomy" id="412755"/>
    <lineage>
        <taxon>unclassified sequences</taxon>
        <taxon>metagenomes</taxon>
        <taxon>ecological metagenomes</taxon>
    </lineage>
</organism>
<reference evidence="1" key="1">
    <citation type="journal article" date="2014" name="Front. Microbiol.">
        <title>High frequency of phylogenetically diverse reductive dehalogenase-homologous genes in deep subseafloor sedimentary metagenomes.</title>
        <authorList>
            <person name="Kawai M."/>
            <person name="Futagami T."/>
            <person name="Toyoda A."/>
            <person name="Takaki Y."/>
            <person name="Nishi S."/>
            <person name="Hori S."/>
            <person name="Arai W."/>
            <person name="Tsubouchi T."/>
            <person name="Morono Y."/>
            <person name="Uchiyama I."/>
            <person name="Ito T."/>
            <person name="Fujiyama A."/>
            <person name="Inagaki F."/>
            <person name="Takami H."/>
        </authorList>
    </citation>
    <scope>NUCLEOTIDE SEQUENCE</scope>
    <source>
        <strain evidence="1">Expedition CK06-06</strain>
    </source>
</reference>
<proteinExistence type="predicted"/>
<accession>X1CGT5</accession>
<evidence type="ECO:0000313" key="1">
    <source>
        <dbReference type="EMBL" id="GAG92307.1"/>
    </source>
</evidence>
<gene>
    <name evidence="1" type="ORF">S01H4_46586</name>
</gene>
<name>X1CGT5_9ZZZZ</name>
<feature type="non-terminal residue" evidence="1">
    <location>
        <position position="94"/>
    </location>
</feature>
<dbReference type="AlphaFoldDB" id="X1CGT5"/>
<protein>
    <submittedName>
        <fullName evidence="1">Uncharacterized protein</fullName>
    </submittedName>
</protein>
<sequence>MDRSQLTLDDVPLPPEDLQALYEEARGDTPTLLKLIHIEHLRQMDDADRDDEVNDFLGRLGLIDDVTTQKPRGISAGVLAAIELAGINLERIGE</sequence>
<dbReference type="EMBL" id="BART01026053">
    <property type="protein sequence ID" value="GAG92307.1"/>
    <property type="molecule type" value="Genomic_DNA"/>
</dbReference>